<keyword evidence="3" id="KW-0812">Transmembrane</keyword>
<evidence type="ECO:0000256" key="2">
    <source>
        <dbReference type="ARBA" id="ARBA00008404"/>
    </source>
</evidence>
<dbReference type="PANTHER" id="PTHR34703">
    <property type="entry name" value="ANTIPORTER SUBUNIT MNHG2-RELATED"/>
    <property type="match status" value="1"/>
</dbReference>
<dbReference type="InterPro" id="IPR005133">
    <property type="entry name" value="PhaG_MnhG_YufB"/>
</dbReference>
<evidence type="ECO:0000256" key="3">
    <source>
        <dbReference type="SAM" id="Phobius"/>
    </source>
</evidence>
<dbReference type="GO" id="GO:0015385">
    <property type="term" value="F:sodium:proton antiporter activity"/>
    <property type="evidence" value="ECO:0007669"/>
    <property type="project" value="TreeGrafter"/>
</dbReference>
<reference evidence="4 5" key="1">
    <citation type="submission" date="2016-10" db="EMBL/GenBank/DDBJ databases">
        <authorList>
            <person name="de Groot N.N."/>
        </authorList>
    </citation>
    <scope>NUCLEOTIDE SEQUENCE [LARGE SCALE GENOMIC DNA]</scope>
    <source>
        <strain evidence="4 5">DSM 18346</strain>
    </source>
</reference>
<gene>
    <name evidence="4" type="ORF">SAMN05660472_02349</name>
</gene>
<accession>A0A1G9G4Q4</accession>
<comment type="similarity">
    <text evidence="2">Belongs to the CPA3 antiporters (TC 2.A.63) subunit G family.</text>
</comment>
<dbReference type="OrthoDB" id="9806575at2"/>
<dbReference type="AlphaFoldDB" id="A0A1G9G4Q4"/>
<evidence type="ECO:0000256" key="1">
    <source>
        <dbReference type="ARBA" id="ARBA00004141"/>
    </source>
</evidence>
<keyword evidence="3" id="KW-0472">Membrane</keyword>
<keyword evidence="3" id="KW-1133">Transmembrane helix</keyword>
<dbReference type="STRING" id="393762.SAMN05660472_02349"/>
<organism evidence="4 5">
    <name type="scientific">Natronincola ferrireducens</name>
    <dbReference type="NCBI Taxonomy" id="393762"/>
    <lineage>
        <taxon>Bacteria</taxon>
        <taxon>Bacillati</taxon>
        <taxon>Bacillota</taxon>
        <taxon>Clostridia</taxon>
        <taxon>Peptostreptococcales</taxon>
        <taxon>Natronincolaceae</taxon>
        <taxon>Natronincola</taxon>
    </lineage>
</organism>
<dbReference type="Pfam" id="PF03334">
    <property type="entry name" value="PhaG_MnhG_YufB"/>
    <property type="match status" value="1"/>
</dbReference>
<sequence length="98" mass="10706">MIIDGIIILLLLGSAFFFLVGTVGLIRMPDAFCRMHATTKCDTLGAGLALLAIIAYRGFSIVSIKLLIILVFIWVTNPTSAHIIAKAAYKQRKVDIDK</sequence>
<dbReference type="RefSeq" id="WP_090553878.1">
    <property type="nucleotide sequence ID" value="NZ_FNFP01000005.1"/>
</dbReference>
<dbReference type="Proteomes" id="UP000198718">
    <property type="component" value="Unassembled WGS sequence"/>
</dbReference>
<dbReference type="EMBL" id="FNFP01000005">
    <property type="protein sequence ID" value="SDK95595.1"/>
    <property type="molecule type" value="Genomic_DNA"/>
</dbReference>
<comment type="subcellular location">
    <subcellularLocation>
        <location evidence="1">Membrane</location>
        <topology evidence="1">Multi-pass membrane protein</topology>
    </subcellularLocation>
</comment>
<evidence type="ECO:0000313" key="5">
    <source>
        <dbReference type="Proteomes" id="UP000198718"/>
    </source>
</evidence>
<dbReference type="PANTHER" id="PTHR34703:SF1">
    <property type="entry name" value="ANTIPORTER SUBUNIT MNHG2-RELATED"/>
    <property type="match status" value="1"/>
</dbReference>
<feature type="transmembrane region" description="Helical" evidence="3">
    <location>
        <begin position="47"/>
        <end position="75"/>
    </location>
</feature>
<dbReference type="NCBIfam" id="TIGR01300">
    <property type="entry name" value="CPA3_mnhG_phaG"/>
    <property type="match status" value="1"/>
</dbReference>
<feature type="transmembrane region" description="Helical" evidence="3">
    <location>
        <begin position="6"/>
        <end position="26"/>
    </location>
</feature>
<keyword evidence="5" id="KW-1185">Reference proteome</keyword>
<evidence type="ECO:0000313" key="4">
    <source>
        <dbReference type="EMBL" id="SDK95595.1"/>
    </source>
</evidence>
<protein>
    <submittedName>
        <fullName evidence="4">Multisubunit sodium/proton antiporter, MrpG subunit</fullName>
    </submittedName>
</protein>
<proteinExistence type="inferred from homology"/>
<name>A0A1G9G4Q4_9FIRM</name>